<accession>A0AA46TDS7</accession>
<evidence type="ECO:0000313" key="2">
    <source>
        <dbReference type="EMBL" id="UYL65062.1"/>
    </source>
</evidence>
<name>A0AA46TDS7_9VIRU</name>
<feature type="transmembrane region" description="Helical" evidence="1">
    <location>
        <begin position="12"/>
        <end position="30"/>
    </location>
</feature>
<protein>
    <submittedName>
        <fullName evidence="2">Uncharacterized protein</fullName>
    </submittedName>
</protein>
<sequence>MTGKSDFSKPCLIYYKKLISGLLIVGGGFLMLEHLFSFDGFDIELVGHEWYGLSMIILGFLLSMKWKQIKDVIKAIKERDIRKILDEGERER</sequence>
<keyword evidence="1" id="KW-0472">Membrane</keyword>
<dbReference type="EMBL" id="OP548100">
    <property type="protein sequence ID" value="UYL65062.1"/>
    <property type="molecule type" value="Genomic_DNA"/>
</dbReference>
<proteinExistence type="predicted"/>
<organism evidence="2 3">
    <name type="scientific">Methanophagales virus PBV305</name>
    <dbReference type="NCBI Taxonomy" id="3071310"/>
    <lineage>
        <taxon>Viruses</taxon>
        <taxon>Varidnaviria</taxon>
        <taxon>Abadenavirae</taxon>
        <taxon>Produgelaviricota</taxon>
        <taxon>Belvinaviricetes</taxon>
        <taxon>Coyopavirales</taxon>
        <taxon>Chaacviridae</taxon>
        <taxon>Homochaacvirus</taxon>
        <taxon>Homochaacvirus californiense</taxon>
    </lineage>
</organism>
<evidence type="ECO:0000313" key="3">
    <source>
        <dbReference type="Proteomes" id="UP001156238"/>
    </source>
</evidence>
<feature type="transmembrane region" description="Helical" evidence="1">
    <location>
        <begin position="50"/>
        <end position="66"/>
    </location>
</feature>
<evidence type="ECO:0000256" key="1">
    <source>
        <dbReference type="SAM" id="Phobius"/>
    </source>
</evidence>
<keyword evidence="1" id="KW-0812">Transmembrane</keyword>
<keyword evidence="3" id="KW-1185">Reference proteome</keyword>
<dbReference type="Proteomes" id="UP001156238">
    <property type="component" value="Segment"/>
</dbReference>
<gene>
    <name evidence="2" type="ORF">HJKPNNFO_00010</name>
</gene>
<keyword evidence="1" id="KW-1133">Transmembrane helix</keyword>
<reference evidence="2 3" key="1">
    <citation type="submission" date="2022-09" db="EMBL/GenBank/DDBJ databases">
        <title>Evolutionary Diversification of Methanotrophic Ca. Methanophagales (ANME-1) and Their Expansive Virome.</title>
        <authorList>
            <person name="Laso-Perez R."/>
            <person name="Wu F."/>
            <person name="Cremiere A."/>
            <person name="Speth D.R."/>
            <person name="Magyar J.S."/>
            <person name="Krupovic M."/>
            <person name="Orphan V."/>
        </authorList>
    </citation>
    <scope>NUCLEOTIDE SEQUENCE [LARGE SCALE GENOMIC DNA]</scope>
    <source>
        <strain evidence="2">PBV305</strain>
    </source>
</reference>